<dbReference type="SUPFAM" id="SSF143120">
    <property type="entry name" value="YefM-like"/>
    <property type="match status" value="1"/>
</dbReference>
<sequence length="60" mass="7062">MMMSIVNSKGQNAVLIEEQDRKAIEETLYLNRIPGMREHLQAGMQTSLEDCEEYKEDEEW</sequence>
<proteinExistence type="inferred from homology"/>
<evidence type="ECO:0000256" key="1">
    <source>
        <dbReference type="ARBA" id="ARBA00009981"/>
    </source>
</evidence>
<comment type="caution">
    <text evidence="2">The sequence shown here is derived from an EMBL/GenBank/DDBJ whole genome shotgun (WGS) entry which is preliminary data.</text>
</comment>
<protein>
    <submittedName>
        <fullName evidence="2">Uncharacterized protein</fullName>
    </submittedName>
</protein>
<accession>A0ABR7FTB5</accession>
<gene>
    <name evidence="2" type="ORF">H8S22_09015</name>
</gene>
<comment type="similarity">
    <text evidence="1">Belongs to the phD/YefM antitoxin family.</text>
</comment>
<keyword evidence="3" id="KW-1185">Reference proteome</keyword>
<dbReference type="Gene3D" id="3.40.1620.10">
    <property type="entry name" value="YefM-like domain"/>
    <property type="match status" value="1"/>
</dbReference>
<dbReference type="RefSeq" id="WP_024727180.1">
    <property type="nucleotide sequence ID" value="NZ_JACOOS010000009.1"/>
</dbReference>
<name>A0ABR7FTB5_9FIRM</name>
<evidence type="ECO:0000313" key="2">
    <source>
        <dbReference type="EMBL" id="MBC5677736.1"/>
    </source>
</evidence>
<evidence type="ECO:0000313" key="3">
    <source>
        <dbReference type="Proteomes" id="UP000635828"/>
    </source>
</evidence>
<dbReference type="Proteomes" id="UP000635828">
    <property type="component" value="Unassembled WGS sequence"/>
</dbReference>
<dbReference type="InterPro" id="IPR036165">
    <property type="entry name" value="YefM-like_sf"/>
</dbReference>
<organism evidence="2 3">
    <name type="scientific">Anaerostipes hominis</name>
    <name type="common">ex Liu et al. 2021</name>
    <dbReference type="NCBI Taxonomy" id="2763018"/>
    <lineage>
        <taxon>Bacteria</taxon>
        <taxon>Bacillati</taxon>
        <taxon>Bacillota</taxon>
        <taxon>Clostridia</taxon>
        <taxon>Lachnospirales</taxon>
        <taxon>Lachnospiraceae</taxon>
        <taxon>Anaerostipes</taxon>
    </lineage>
</organism>
<reference evidence="2 3" key="1">
    <citation type="submission" date="2020-08" db="EMBL/GenBank/DDBJ databases">
        <title>Genome public.</title>
        <authorList>
            <person name="Liu C."/>
            <person name="Sun Q."/>
        </authorList>
    </citation>
    <scope>NUCLEOTIDE SEQUENCE [LARGE SCALE GENOMIC DNA]</scope>
    <source>
        <strain evidence="2 3">NSJ-7</strain>
    </source>
</reference>
<dbReference type="EMBL" id="JACOOS010000009">
    <property type="protein sequence ID" value="MBC5677736.1"/>
    <property type="molecule type" value="Genomic_DNA"/>
</dbReference>